<comment type="caution">
    <text evidence="4">The sequence shown here is derived from an EMBL/GenBank/DDBJ whole genome shotgun (WGS) entry which is preliminary data.</text>
</comment>
<dbReference type="CDD" id="cd01949">
    <property type="entry name" value="GGDEF"/>
    <property type="match status" value="1"/>
</dbReference>
<evidence type="ECO:0000313" key="5">
    <source>
        <dbReference type="Proteomes" id="UP000575068"/>
    </source>
</evidence>
<dbReference type="EMBL" id="JACHOV010000005">
    <property type="protein sequence ID" value="MBB4641407.1"/>
    <property type="molecule type" value="Genomic_DNA"/>
</dbReference>
<evidence type="ECO:0000259" key="3">
    <source>
        <dbReference type="PROSITE" id="PS50887"/>
    </source>
</evidence>
<dbReference type="EC" id="2.7.7.65" evidence="1"/>
<dbReference type="GO" id="GO:0052621">
    <property type="term" value="F:diguanylate cyclase activity"/>
    <property type="evidence" value="ECO:0007669"/>
    <property type="project" value="UniProtKB-EC"/>
</dbReference>
<reference evidence="4 5" key="1">
    <citation type="submission" date="2020-08" db="EMBL/GenBank/DDBJ databases">
        <title>Genomic Encyclopedia of Type Strains, Phase IV (KMG-IV): sequencing the most valuable type-strain genomes for metagenomic binning, comparative biology and taxonomic classification.</title>
        <authorList>
            <person name="Goeker M."/>
        </authorList>
    </citation>
    <scope>NUCLEOTIDE SEQUENCE [LARGE SCALE GENOMIC DNA]</scope>
    <source>
        <strain evidence="4 5">DSM 7465</strain>
    </source>
</reference>
<dbReference type="PANTHER" id="PTHR45138">
    <property type="entry name" value="REGULATORY COMPONENTS OF SENSORY TRANSDUCTION SYSTEM"/>
    <property type="match status" value="1"/>
</dbReference>
<dbReference type="InterPro" id="IPR000160">
    <property type="entry name" value="GGDEF_dom"/>
</dbReference>
<dbReference type="InterPro" id="IPR043128">
    <property type="entry name" value="Rev_trsase/Diguanyl_cyclase"/>
</dbReference>
<dbReference type="InterPro" id="IPR050469">
    <property type="entry name" value="Diguanylate_Cyclase"/>
</dbReference>
<dbReference type="GO" id="GO:0005886">
    <property type="term" value="C:plasma membrane"/>
    <property type="evidence" value="ECO:0007669"/>
    <property type="project" value="TreeGrafter"/>
</dbReference>
<dbReference type="SMART" id="SM00267">
    <property type="entry name" value="GGDEF"/>
    <property type="match status" value="1"/>
</dbReference>
<sequence>MPMGYEATSIRVGHIKAVTAPRGRLSQWLGNLLSNEPEEADNGEAEGPPRFDRLEQRRARLYEEIGEFMFAHDLDLTPLNFGLAYDYVTGNDRAIEQAVRAIIMEKGKLSNSQAETILAEANHDEVTPEAMTEMLDSVEANLGQLSELVQKSQHEANHYGDQLQAQVRDLAIPEKAGPVMGQLIALTQSMIDKSRAVEAQMRESQKQTKLLKKNLEHARKAAEQDHLTGLPNRRAFEVILREAAQRAQISGKALSIAFCDIDHFKQINDVHGHDVGDRILKFVGKLLADISNDTCHVARHGGEEFVMLFEGQSTKAACEIVDAARIDLSHRTLVNKTTGERLDAVSFSAGIADVAAYEDAREALRAADAAMYDAKADGRNRVYIAAA</sequence>
<dbReference type="Proteomes" id="UP000575068">
    <property type="component" value="Unassembled WGS sequence"/>
</dbReference>
<dbReference type="GO" id="GO:1902201">
    <property type="term" value="P:negative regulation of bacterial-type flagellum-dependent cell motility"/>
    <property type="evidence" value="ECO:0007669"/>
    <property type="project" value="TreeGrafter"/>
</dbReference>
<dbReference type="SUPFAM" id="SSF55073">
    <property type="entry name" value="Nucleotide cyclase"/>
    <property type="match status" value="1"/>
</dbReference>
<evidence type="ECO:0000313" key="4">
    <source>
        <dbReference type="EMBL" id="MBB4641407.1"/>
    </source>
</evidence>
<dbReference type="PROSITE" id="PS50887">
    <property type="entry name" value="GGDEF"/>
    <property type="match status" value="1"/>
</dbReference>
<dbReference type="NCBIfam" id="TIGR00254">
    <property type="entry name" value="GGDEF"/>
    <property type="match status" value="1"/>
</dbReference>
<dbReference type="Gene3D" id="3.30.70.270">
    <property type="match status" value="1"/>
</dbReference>
<name>A0A840HUY5_9SPHN</name>
<proteinExistence type="predicted"/>
<keyword evidence="5" id="KW-1185">Reference proteome</keyword>
<dbReference type="AlphaFoldDB" id="A0A840HUY5"/>
<dbReference type="Pfam" id="PF00990">
    <property type="entry name" value="GGDEF"/>
    <property type="match status" value="1"/>
</dbReference>
<dbReference type="FunFam" id="3.30.70.270:FF:000001">
    <property type="entry name" value="Diguanylate cyclase domain protein"/>
    <property type="match status" value="1"/>
</dbReference>
<dbReference type="PANTHER" id="PTHR45138:SF9">
    <property type="entry name" value="DIGUANYLATE CYCLASE DGCM-RELATED"/>
    <property type="match status" value="1"/>
</dbReference>
<protein>
    <recommendedName>
        <fullName evidence="1">diguanylate cyclase</fullName>
        <ecNumber evidence="1">2.7.7.65</ecNumber>
    </recommendedName>
</protein>
<gene>
    <name evidence="4" type="ORF">HNQ99_001712</name>
</gene>
<dbReference type="GO" id="GO:0043709">
    <property type="term" value="P:cell adhesion involved in single-species biofilm formation"/>
    <property type="evidence" value="ECO:0007669"/>
    <property type="project" value="TreeGrafter"/>
</dbReference>
<evidence type="ECO:0000256" key="1">
    <source>
        <dbReference type="ARBA" id="ARBA00012528"/>
    </source>
</evidence>
<comment type="catalytic activity">
    <reaction evidence="2">
        <text>2 GTP = 3',3'-c-di-GMP + 2 diphosphate</text>
        <dbReference type="Rhea" id="RHEA:24898"/>
        <dbReference type="ChEBI" id="CHEBI:33019"/>
        <dbReference type="ChEBI" id="CHEBI:37565"/>
        <dbReference type="ChEBI" id="CHEBI:58805"/>
        <dbReference type="EC" id="2.7.7.65"/>
    </reaction>
</comment>
<dbReference type="InterPro" id="IPR029787">
    <property type="entry name" value="Nucleotide_cyclase"/>
</dbReference>
<feature type="domain" description="GGDEF" evidence="3">
    <location>
        <begin position="252"/>
        <end position="387"/>
    </location>
</feature>
<organism evidence="4 5">
    <name type="scientific">Rhizorhapis suberifaciens</name>
    <name type="common">corky root of lettuce</name>
    <dbReference type="NCBI Taxonomy" id="13656"/>
    <lineage>
        <taxon>Bacteria</taxon>
        <taxon>Pseudomonadati</taxon>
        <taxon>Pseudomonadota</taxon>
        <taxon>Alphaproteobacteria</taxon>
        <taxon>Sphingomonadales</taxon>
        <taxon>Sphingomonadaceae</taxon>
        <taxon>Rhizorhapis</taxon>
    </lineage>
</organism>
<accession>A0A840HUY5</accession>
<evidence type="ECO:0000256" key="2">
    <source>
        <dbReference type="ARBA" id="ARBA00034247"/>
    </source>
</evidence>